<dbReference type="SUPFAM" id="SSF52980">
    <property type="entry name" value="Restriction endonuclease-like"/>
    <property type="match status" value="1"/>
</dbReference>
<reference evidence="3 4" key="1">
    <citation type="submission" date="2015-11" db="EMBL/GenBank/DDBJ databases">
        <title>Genomic analysis of 38 Legionella species identifies large and diverse effector repertoires.</title>
        <authorList>
            <person name="Burstein D."/>
            <person name="Amaro F."/>
            <person name="Zusman T."/>
            <person name="Lifshitz Z."/>
            <person name="Cohen O."/>
            <person name="Gilbert J.A."/>
            <person name="Pupko T."/>
            <person name="Shuman H.A."/>
            <person name="Segal G."/>
        </authorList>
    </citation>
    <scope>NUCLEOTIDE SEQUENCE [LARGE SCALE GENOMIC DNA]</scope>
    <source>
        <strain evidence="3 4">ATCC 49655</strain>
    </source>
</reference>
<name>A0A0W0Z0N2_9GAMM</name>
<proteinExistence type="inferred from homology"/>
<dbReference type="GO" id="GO:0003676">
    <property type="term" value="F:nucleic acid binding"/>
    <property type="evidence" value="ECO:0007669"/>
    <property type="project" value="InterPro"/>
</dbReference>
<dbReference type="Proteomes" id="UP000054600">
    <property type="component" value="Unassembled WGS sequence"/>
</dbReference>
<dbReference type="AlphaFoldDB" id="A0A0W0Z0N2"/>
<dbReference type="Pfam" id="PF02021">
    <property type="entry name" value="UPF0102"/>
    <property type="match status" value="1"/>
</dbReference>
<evidence type="ECO:0000313" key="4">
    <source>
        <dbReference type="Proteomes" id="UP000054600"/>
    </source>
</evidence>
<dbReference type="STRING" id="1122169.Lsha_1131"/>
<sequence length="119" mass="13596">MITQQAGQQAEQKALHYLLGQGLKLVTRNYSCRMGEIDLIMKDGAHLVFIEVRSRSNMNFGDGAMSITYAKRQKIIKTTSFYMIKHNIQEKFPIRFDVIAINGKSGAMSWIKDAFNVDY</sequence>
<dbReference type="InterPro" id="IPR011335">
    <property type="entry name" value="Restrct_endonuc-II-like"/>
</dbReference>
<dbReference type="PANTHER" id="PTHR34039:SF1">
    <property type="entry name" value="UPF0102 PROTEIN YRAN"/>
    <property type="match status" value="1"/>
</dbReference>
<dbReference type="InterPro" id="IPR011856">
    <property type="entry name" value="tRNA_endonuc-like_dom_sf"/>
</dbReference>
<dbReference type="Gene3D" id="3.40.1350.10">
    <property type="match status" value="1"/>
</dbReference>
<dbReference type="HAMAP" id="MF_00048">
    <property type="entry name" value="UPF0102"/>
    <property type="match status" value="1"/>
</dbReference>
<gene>
    <name evidence="3" type="ORF">Lsha_1131</name>
</gene>
<organism evidence="3 4">
    <name type="scientific">Legionella shakespearei DSM 23087</name>
    <dbReference type="NCBI Taxonomy" id="1122169"/>
    <lineage>
        <taxon>Bacteria</taxon>
        <taxon>Pseudomonadati</taxon>
        <taxon>Pseudomonadota</taxon>
        <taxon>Gammaproteobacteria</taxon>
        <taxon>Legionellales</taxon>
        <taxon>Legionellaceae</taxon>
        <taxon>Legionella</taxon>
    </lineage>
</organism>
<dbReference type="PATRIC" id="fig|1122169.6.peg.1305"/>
<protein>
    <recommendedName>
        <fullName evidence="2">UPF0102 protein Lsha_1131</fullName>
    </recommendedName>
</protein>
<dbReference type="EMBL" id="LNYW01000033">
    <property type="protein sequence ID" value="KTD62431.1"/>
    <property type="molecule type" value="Genomic_DNA"/>
</dbReference>
<dbReference type="InterPro" id="IPR003509">
    <property type="entry name" value="UPF0102_YraN-like"/>
</dbReference>
<evidence type="ECO:0000256" key="1">
    <source>
        <dbReference type="ARBA" id="ARBA00006738"/>
    </source>
</evidence>
<evidence type="ECO:0000313" key="3">
    <source>
        <dbReference type="EMBL" id="KTD62431.1"/>
    </source>
</evidence>
<dbReference type="NCBIfam" id="TIGR00252">
    <property type="entry name" value="YraN family protein"/>
    <property type="match status" value="1"/>
</dbReference>
<evidence type="ECO:0000256" key="2">
    <source>
        <dbReference type="HAMAP-Rule" id="MF_00048"/>
    </source>
</evidence>
<dbReference type="PANTHER" id="PTHR34039">
    <property type="entry name" value="UPF0102 PROTEIN YRAN"/>
    <property type="match status" value="1"/>
</dbReference>
<accession>A0A0W0Z0N2</accession>
<comment type="similarity">
    <text evidence="1 2">Belongs to the UPF0102 family.</text>
</comment>
<dbReference type="eggNOG" id="COG0792">
    <property type="taxonomic scope" value="Bacteria"/>
</dbReference>
<dbReference type="NCBIfam" id="NF009150">
    <property type="entry name" value="PRK12497.1-3"/>
    <property type="match status" value="1"/>
</dbReference>
<keyword evidence="4" id="KW-1185">Reference proteome</keyword>
<comment type="caution">
    <text evidence="3">The sequence shown here is derived from an EMBL/GenBank/DDBJ whole genome shotgun (WGS) entry which is preliminary data.</text>
</comment>